<sequence>MEKSLPNIGEDSPSALENITPSQTVANNLLALRKSREEFIKADANERIRRALSQNIRKTEDENVDIGNYVYYKRGGEDRWRGLARVIGKDGKINILRHGGQIVRAHICRVKGLGNQGNNTNSDVEANKKEKETNETVNQLQQNHDDESEDDDEKSNNEQEVTTKVNNDESERMNVVPKIGKRYEVTGRFQ</sequence>
<evidence type="ECO:0000313" key="3">
    <source>
        <dbReference type="Proteomes" id="UP001286313"/>
    </source>
</evidence>
<keyword evidence="3" id="KW-1185">Reference proteome</keyword>
<accession>A0AAE1KDH2</accession>
<proteinExistence type="predicted"/>
<feature type="compositionally biased region" description="Basic and acidic residues" evidence="1">
    <location>
        <begin position="125"/>
        <end position="134"/>
    </location>
</feature>
<dbReference type="Proteomes" id="UP001286313">
    <property type="component" value="Unassembled WGS sequence"/>
</dbReference>
<evidence type="ECO:0000313" key="2">
    <source>
        <dbReference type="EMBL" id="KAK3872331.1"/>
    </source>
</evidence>
<comment type="caution">
    <text evidence="2">The sequence shown here is derived from an EMBL/GenBank/DDBJ whole genome shotgun (WGS) entry which is preliminary data.</text>
</comment>
<evidence type="ECO:0000256" key="1">
    <source>
        <dbReference type="SAM" id="MobiDB-lite"/>
    </source>
</evidence>
<gene>
    <name evidence="2" type="ORF">Pcinc_022549</name>
</gene>
<protein>
    <submittedName>
        <fullName evidence="2">Uncharacterized protein</fullName>
    </submittedName>
</protein>
<name>A0AAE1KDH2_PETCI</name>
<organism evidence="2 3">
    <name type="scientific">Petrolisthes cinctipes</name>
    <name type="common">Flat porcelain crab</name>
    <dbReference type="NCBI Taxonomy" id="88211"/>
    <lineage>
        <taxon>Eukaryota</taxon>
        <taxon>Metazoa</taxon>
        <taxon>Ecdysozoa</taxon>
        <taxon>Arthropoda</taxon>
        <taxon>Crustacea</taxon>
        <taxon>Multicrustacea</taxon>
        <taxon>Malacostraca</taxon>
        <taxon>Eumalacostraca</taxon>
        <taxon>Eucarida</taxon>
        <taxon>Decapoda</taxon>
        <taxon>Pleocyemata</taxon>
        <taxon>Anomura</taxon>
        <taxon>Galatheoidea</taxon>
        <taxon>Porcellanidae</taxon>
        <taxon>Petrolisthes</taxon>
    </lineage>
</organism>
<feature type="compositionally biased region" description="Basic and acidic residues" evidence="1">
    <location>
        <begin position="181"/>
        <end position="190"/>
    </location>
</feature>
<feature type="region of interest" description="Disordered" evidence="1">
    <location>
        <begin position="113"/>
        <end position="190"/>
    </location>
</feature>
<reference evidence="2" key="1">
    <citation type="submission" date="2023-10" db="EMBL/GenBank/DDBJ databases">
        <title>Genome assemblies of two species of porcelain crab, Petrolisthes cinctipes and Petrolisthes manimaculis (Anomura: Porcellanidae).</title>
        <authorList>
            <person name="Angst P."/>
        </authorList>
    </citation>
    <scope>NUCLEOTIDE SEQUENCE</scope>
    <source>
        <strain evidence="2">PB745_01</strain>
        <tissue evidence="2">Gill</tissue>
    </source>
</reference>
<dbReference type="EMBL" id="JAWQEG010002385">
    <property type="protein sequence ID" value="KAK3872331.1"/>
    <property type="molecule type" value="Genomic_DNA"/>
</dbReference>
<dbReference type="AlphaFoldDB" id="A0AAE1KDH2"/>